<evidence type="ECO:0000313" key="2">
    <source>
        <dbReference type="EMBL" id="QDT32095.1"/>
    </source>
</evidence>
<dbReference type="Proteomes" id="UP000315724">
    <property type="component" value="Chromosome"/>
</dbReference>
<feature type="transmembrane region" description="Helical" evidence="1">
    <location>
        <begin position="15"/>
        <end position="35"/>
    </location>
</feature>
<evidence type="ECO:0000313" key="3">
    <source>
        <dbReference type="Proteomes" id="UP000315724"/>
    </source>
</evidence>
<keyword evidence="1" id="KW-1133">Transmembrane helix</keyword>
<protein>
    <recommendedName>
        <fullName evidence="4">Lipoprotein</fullName>
    </recommendedName>
</protein>
<dbReference type="AlphaFoldDB" id="A0A517QKE3"/>
<dbReference type="KEGG" id="tpol:Mal48_13360"/>
<dbReference type="EMBL" id="CP036267">
    <property type="protein sequence ID" value="QDT32095.1"/>
    <property type="molecule type" value="Genomic_DNA"/>
</dbReference>
<evidence type="ECO:0000256" key="1">
    <source>
        <dbReference type="SAM" id="Phobius"/>
    </source>
</evidence>
<keyword evidence="1" id="KW-0472">Membrane</keyword>
<dbReference type="PROSITE" id="PS51257">
    <property type="entry name" value="PROKAR_LIPOPROTEIN"/>
    <property type="match status" value="1"/>
</dbReference>
<reference evidence="2 3" key="1">
    <citation type="submission" date="2019-02" db="EMBL/GenBank/DDBJ databases">
        <title>Deep-cultivation of Planctomycetes and their phenomic and genomic characterization uncovers novel biology.</title>
        <authorList>
            <person name="Wiegand S."/>
            <person name="Jogler M."/>
            <person name="Boedeker C."/>
            <person name="Pinto D."/>
            <person name="Vollmers J."/>
            <person name="Rivas-Marin E."/>
            <person name="Kohn T."/>
            <person name="Peeters S.H."/>
            <person name="Heuer A."/>
            <person name="Rast P."/>
            <person name="Oberbeckmann S."/>
            <person name="Bunk B."/>
            <person name="Jeske O."/>
            <person name="Meyerdierks A."/>
            <person name="Storesund J.E."/>
            <person name="Kallscheuer N."/>
            <person name="Luecker S."/>
            <person name="Lage O.M."/>
            <person name="Pohl T."/>
            <person name="Merkel B.J."/>
            <person name="Hornburger P."/>
            <person name="Mueller R.-W."/>
            <person name="Bruemmer F."/>
            <person name="Labrenz M."/>
            <person name="Spormann A.M."/>
            <person name="Op den Camp H."/>
            <person name="Overmann J."/>
            <person name="Amann R."/>
            <person name="Jetten M.S.M."/>
            <person name="Mascher T."/>
            <person name="Medema M.H."/>
            <person name="Devos D.P."/>
            <person name="Kaster A.-K."/>
            <person name="Ovreas L."/>
            <person name="Rohde M."/>
            <person name="Galperin M.Y."/>
            <person name="Jogler C."/>
        </authorList>
    </citation>
    <scope>NUCLEOTIDE SEQUENCE [LARGE SCALE GENOMIC DNA]</scope>
    <source>
        <strain evidence="2 3">Mal48</strain>
    </source>
</reference>
<organism evidence="2 3">
    <name type="scientific">Thalassoglobus polymorphus</name>
    <dbReference type="NCBI Taxonomy" id="2527994"/>
    <lineage>
        <taxon>Bacteria</taxon>
        <taxon>Pseudomonadati</taxon>
        <taxon>Planctomycetota</taxon>
        <taxon>Planctomycetia</taxon>
        <taxon>Planctomycetales</taxon>
        <taxon>Planctomycetaceae</taxon>
        <taxon>Thalassoglobus</taxon>
    </lineage>
</organism>
<name>A0A517QKE3_9PLAN</name>
<gene>
    <name evidence="2" type="ORF">Mal48_13360</name>
</gene>
<evidence type="ECO:0008006" key="4">
    <source>
        <dbReference type="Google" id="ProtNLM"/>
    </source>
</evidence>
<sequence length="187" mass="21201">MLRDEKIFTKVKEMFNLHCISIILFISCVVFLGGCQRLTESQKKANARPAKISLSDVKDFGLTVNNQQIFDSKLKWSVDQSVTFSGHFEPLNDQEFEQRLIFFTIAFRPDNRGADGDWDLKKTKDAASEIHLPIVKGKVESDLPLSSVDLDAGNYQLRVYYNSTDFFGGDEPKVQLLGTAQLELTEE</sequence>
<accession>A0A517QKE3</accession>
<proteinExistence type="predicted"/>
<keyword evidence="3" id="KW-1185">Reference proteome</keyword>
<keyword evidence="1" id="KW-0812">Transmembrane</keyword>